<dbReference type="PANTHER" id="PTHR11071:SF565">
    <property type="entry name" value="MOCA-CYP, ISOFORM A"/>
    <property type="match status" value="1"/>
</dbReference>
<dbReference type="SUPFAM" id="SSF50891">
    <property type="entry name" value="Cyclophilin-like"/>
    <property type="match status" value="1"/>
</dbReference>
<feature type="compositionally biased region" description="Basic and acidic residues" evidence="5">
    <location>
        <begin position="396"/>
        <end position="406"/>
    </location>
</feature>
<feature type="compositionally biased region" description="Basic residues" evidence="5">
    <location>
        <begin position="208"/>
        <end position="227"/>
    </location>
</feature>
<dbReference type="AlphaFoldDB" id="A0A2A4JKZ4"/>
<evidence type="ECO:0000256" key="1">
    <source>
        <dbReference type="ARBA" id="ARBA00000971"/>
    </source>
</evidence>
<dbReference type="PROSITE" id="PS50072">
    <property type="entry name" value="CSA_PPIASE_2"/>
    <property type="match status" value="1"/>
</dbReference>
<feature type="compositionally biased region" description="Basic and acidic residues" evidence="5">
    <location>
        <begin position="335"/>
        <end position="376"/>
    </location>
</feature>
<feature type="compositionally biased region" description="Basic and acidic residues" evidence="5">
    <location>
        <begin position="458"/>
        <end position="482"/>
    </location>
</feature>
<protein>
    <recommendedName>
        <fullName evidence="2">peptidylprolyl isomerase</fullName>
        <ecNumber evidence="2">5.2.1.8</ecNumber>
    </recommendedName>
</protein>
<dbReference type="FunFam" id="2.40.100.10:FF:000005">
    <property type="entry name" value="Peptidyl-prolyl cis-trans isomerase G"/>
    <property type="match status" value="1"/>
</dbReference>
<keyword evidence="3" id="KW-0697">Rotamase</keyword>
<feature type="compositionally biased region" description="Basic and acidic residues" evidence="5">
    <location>
        <begin position="743"/>
        <end position="782"/>
    </location>
</feature>
<evidence type="ECO:0000256" key="2">
    <source>
        <dbReference type="ARBA" id="ARBA00013194"/>
    </source>
</evidence>
<evidence type="ECO:0000256" key="4">
    <source>
        <dbReference type="ARBA" id="ARBA00023235"/>
    </source>
</evidence>
<evidence type="ECO:0000256" key="5">
    <source>
        <dbReference type="SAM" id="MobiDB-lite"/>
    </source>
</evidence>
<organism evidence="7">
    <name type="scientific">Heliothis virescens</name>
    <name type="common">Tobacco budworm moth</name>
    <dbReference type="NCBI Taxonomy" id="7102"/>
    <lineage>
        <taxon>Eukaryota</taxon>
        <taxon>Metazoa</taxon>
        <taxon>Ecdysozoa</taxon>
        <taxon>Arthropoda</taxon>
        <taxon>Hexapoda</taxon>
        <taxon>Insecta</taxon>
        <taxon>Pterygota</taxon>
        <taxon>Neoptera</taxon>
        <taxon>Endopterygota</taxon>
        <taxon>Lepidoptera</taxon>
        <taxon>Glossata</taxon>
        <taxon>Ditrysia</taxon>
        <taxon>Noctuoidea</taxon>
        <taxon>Noctuidae</taxon>
        <taxon>Heliothinae</taxon>
        <taxon>Heliothis</taxon>
    </lineage>
</organism>
<accession>A0A2A4JKZ4</accession>
<name>A0A2A4JKZ4_HELVI</name>
<proteinExistence type="predicted"/>
<gene>
    <name evidence="7" type="ORF">B5V51_490</name>
</gene>
<feature type="compositionally biased region" description="Basic and acidic residues" evidence="5">
    <location>
        <begin position="429"/>
        <end position="447"/>
    </location>
</feature>
<comment type="caution">
    <text evidence="7">The sequence shown here is derived from an EMBL/GenBank/DDBJ whole genome shotgun (WGS) entry which is preliminary data.</text>
</comment>
<dbReference type="GO" id="GO:0003755">
    <property type="term" value="F:peptidyl-prolyl cis-trans isomerase activity"/>
    <property type="evidence" value="ECO:0007669"/>
    <property type="project" value="UniProtKB-KW"/>
</dbReference>
<feature type="compositionally biased region" description="Acidic residues" evidence="5">
    <location>
        <begin position="411"/>
        <end position="420"/>
    </location>
</feature>
<feature type="compositionally biased region" description="Basic and acidic residues" evidence="5">
    <location>
        <begin position="191"/>
        <end position="207"/>
    </location>
</feature>
<keyword evidence="4" id="KW-0413">Isomerase</keyword>
<feature type="compositionally biased region" description="Basic and acidic residues" evidence="5">
    <location>
        <begin position="266"/>
        <end position="292"/>
    </location>
</feature>
<comment type="catalytic activity">
    <reaction evidence="1">
        <text>[protein]-peptidylproline (omega=180) = [protein]-peptidylproline (omega=0)</text>
        <dbReference type="Rhea" id="RHEA:16237"/>
        <dbReference type="Rhea" id="RHEA-COMP:10747"/>
        <dbReference type="Rhea" id="RHEA-COMP:10748"/>
        <dbReference type="ChEBI" id="CHEBI:83833"/>
        <dbReference type="ChEBI" id="CHEBI:83834"/>
        <dbReference type="EC" id="5.2.1.8"/>
    </reaction>
</comment>
<feature type="domain" description="PPIase cyclophilin-type" evidence="6">
    <location>
        <begin position="15"/>
        <end position="180"/>
    </location>
</feature>
<dbReference type="EC" id="5.2.1.8" evidence="2"/>
<dbReference type="InterPro" id="IPR029000">
    <property type="entry name" value="Cyclophilin-like_dom_sf"/>
</dbReference>
<dbReference type="PRINTS" id="PR00153">
    <property type="entry name" value="CSAPPISMRASE"/>
</dbReference>
<evidence type="ECO:0000259" key="6">
    <source>
        <dbReference type="PROSITE" id="PS50072"/>
    </source>
</evidence>
<evidence type="ECO:0000256" key="3">
    <source>
        <dbReference type="ARBA" id="ARBA00023110"/>
    </source>
</evidence>
<feature type="compositionally biased region" description="Basic residues" evidence="5">
    <location>
        <begin position="822"/>
        <end position="871"/>
    </location>
</feature>
<dbReference type="Pfam" id="PF00160">
    <property type="entry name" value="Pro_isomerase"/>
    <property type="match status" value="1"/>
</dbReference>
<feature type="compositionally biased region" description="Basic residues" evidence="5">
    <location>
        <begin position="298"/>
        <end position="318"/>
    </location>
</feature>
<dbReference type="EMBL" id="NWSH01001073">
    <property type="protein sequence ID" value="PCG72755.1"/>
    <property type="molecule type" value="Genomic_DNA"/>
</dbReference>
<feature type="compositionally biased region" description="Basic and acidic residues" evidence="5">
    <location>
        <begin position="530"/>
        <end position="722"/>
    </location>
</feature>
<dbReference type="GO" id="GO:0016018">
    <property type="term" value="F:cyclosporin A binding"/>
    <property type="evidence" value="ECO:0007669"/>
    <property type="project" value="TreeGrafter"/>
</dbReference>
<dbReference type="STRING" id="7102.A0A2A4JKZ4"/>
<sequence>MTVDGDEKAVRSRVFMDISIGGLPSGRLVFELFNDIAPKTAENFRALCAGDLGVGKNTGKPLTYKGMLFHRVVKDFMIQGGDFTNANGTGGESIYGGTFEDETFELQHDRPYLLSMANRGKDTNGSQFFITTQPAPHLDNVHVVFGHVIGGATLVRQLEALPVDRNARPLQDVCVTNCGQLVRLSAKKRKQEKEQKAESDAESEHSHKKDKKKKKDKKEKKKKRRHSGSGDEEEEPEAPSHPLVSTTKIDPREIPDVPTNRFLMRGGRDQDDQRTDRRDRERMRYREREHRSYTRSGRVIKGRGVFRYRTPSRSRSRSRSVTPPHWRQAQRRIIKLSEFEDHKTKHLQRAEQEREKEQQESSKKKEIERQQSRDADGGNTPVNEPEEKEEGECDSTIDRSRHEKIDYNALDFEEDIEHDEESSHKRKAADKPDRRRDARRPTPENRADMLAMALGVNPKHDQQRDAAFGRDNRESVPRRREGLSSTVGYAAPKLSSAIANVSEGLAKGSYDNKAKDDYDPFSLLRSTFNRGEKKDQRKEAERPERRETVKSRLGEKEKDKEDRRDRFRSEKDDRDRKHSEQRNDKDDRARKLSETKNEKDERSRKPSDSKEDRLRKLSEMSEPRNDKERQRKNSEQKNDKDDDIKKSERDRKNSERNEKDDRVRKHSEQRSEREDRDRKHSDYKRNDKQRRERSEQRDKSKERGMEKSRDNDRSKARDDDKDKKRRRSRTPSPAKQRSKSRDRKQSVTETREKSGERTPVDDDKKKVGQEDERNEARKELMEIVRLIKSRQRDRENKQAAAVQAKKKRESSDSDSSESDHEKRRRRSSDRDRRRRSSSRGRHSSSERRSRRRRSRSPRRDRRDRRRSSSSR</sequence>
<dbReference type="Gene3D" id="2.40.100.10">
    <property type="entry name" value="Cyclophilin-like"/>
    <property type="match status" value="1"/>
</dbReference>
<dbReference type="GO" id="GO:0006457">
    <property type="term" value="P:protein folding"/>
    <property type="evidence" value="ECO:0007669"/>
    <property type="project" value="TreeGrafter"/>
</dbReference>
<dbReference type="GO" id="GO:0005739">
    <property type="term" value="C:mitochondrion"/>
    <property type="evidence" value="ECO:0007669"/>
    <property type="project" value="TreeGrafter"/>
</dbReference>
<dbReference type="InterPro" id="IPR002130">
    <property type="entry name" value="Cyclophilin-type_PPIase_dom"/>
</dbReference>
<evidence type="ECO:0000313" key="7">
    <source>
        <dbReference type="EMBL" id="PCG72755.1"/>
    </source>
</evidence>
<feature type="compositionally biased region" description="Acidic residues" evidence="5">
    <location>
        <begin position="384"/>
        <end position="395"/>
    </location>
</feature>
<dbReference type="PANTHER" id="PTHR11071">
    <property type="entry name" value="PEPTIDYL-PROLYL CIS-TRANS ISOMERASE"/>
    <property type="match status" value="1"/>
</dbReference>
<reference evidence="7" key="1">
    <citation type="submission" date="2017-09" db="EMBL/GenBank/DDBJ databases">
        <title>Contemporary evolution of a Lepidopteran species, Heliothis virescens, in response to modern agricultural practices.</title>
        <authorList>
            <person name="Fritz M.L."/>
            <person name="Deyonke A.M."/>
            <person name="Papanicolaou A."/>
            <person name="Micinski S."/>
            <person name="Westbrook J."/>
            <person name="Gould F."/>
        </authorList>
    </citation>
    <scope>NUCLEOTIDE SEQUENCE [LARGE SCALE GENOMIC DNA]</scope>
    <source>
        <strain evidence="7">HvINT-</strain>
        <tissue evidence="7">Whole body</tissue>
    </source>
</reference>
<feature type="region of interest" description="Disordered" evidence="5">
    <location>
        <begin position="186"/>
        <end position="871"/>
    </location>
</feature>